<protein>
    <recommendedName>
        <fullName evidence="5">Large ribosomal subunit protein bL25</fullName>
    </recommendedName>
    <alternativeName>
        <fullName evidence="5">General stress protein CTC</fullName>
    </alternativeName>
</protein>
<evidence type="ECO:0000256" key="3">
    <source>
        <dbReference type="ARBA" id="ARBA00022980"/>
    </source>
</evidence>
<proteinExistence type="inferred from homology"/>
<dbReference type="Pfam" id="PF14693">
    <property type="entry name" value="Ribosomal_TL5_C"/>
    <property type="match status" value="1"/>
</dbReference>
<comment type="function">
    <text evidence="5">This is one of the proteins that binds to the 5S RNA in the ribosome where it forms part of the central protuberance.</text>
</comment>
<dbReference type="Gene3D" id="2.170.120.20">
    <property type="entry name" value="Ribosomal protein L25, beta domain"/>
    <property type="match status" value="1"/>
</dbReference>
<dbReference type="InterPro" id="IPR029751">
    <property type="entry name" value="Ribosomal_L25_dom"/>
</dbReference>
<dbReference type="GO" id="GO:0006412">
    <property type="term" value="P:translation"/>
    <property type="evidence" value="ECO:0007669"/>
    <property type="project" value="UniProtKB-UniRule"/>
</dbReference>
<comment type="subunit">
    <text evidence="5">Part of the 50S ribosomal subunit; part of the 5S rRNA/L5/L18/L25 subcomplex. Contacts the 5S rRNA. Binds to the 5S rRNA independently of L5 and L18.</text>
</comment>
<evidence type="ECO:0000259" key="6">
    <source>
        <dbReference type="Pfam" id="PF01386"/>
    </source>
</evidence>
<evidence type="ECO:0000259" key="7">
    <source>
        <dbReference type="Pfam" id="PF14693"/>
    </source>
</evidence>
<evidence type="ECO:0000313" key="9">
    <source>
        <dbReference type="Proteomes" id="UP000502041"/>
    </source>
</evidence>
<sequence>MKFAAFTRTLQGTGASRRLRITGRTPGIVYGGTGEPLLIEIDHNALFHAIKKEAFHAAILEMELNGTEHKVLLRDLQMHPFKQQVLHIDFQRVEARTRMTVKVPVHYTGEEESPAVKTDNCLVNHVVSELTVSCFPADIPESINVDLSGMKKGSTLHVKDITLPKGVRFVPKGQENPVLVSLTVAVNEADVAADAAAAAAAAAAAPVKGKGGKAKPAPKK</sequence>
<dbReference type="GO" id="GO:0003735">
    <property type="term" value="F:structural constituent of ribosome"/>
    <property type="evidence" value="ECO:0007669"/>
    <property type="project" value="InterPro"/>
</dbReference>
<feature type="domain" description="Large ribosomal subunit protein bL25 beta" evidence="7">
    <location>
        <begin position="99"/>
        <end position="182"/>
    </location>
</feature>
<evidence type="ECO:0000256" key="5">
    <source>
        <dbReference type="HAMAP-Rule" id="MF_01334"/>
    </source>
</evidence>
<dbReference type="NCBIfam" id="NF004128">
    <property type="entry name" value="PRK05618.1-2"/>
    <property type="match status" value="1"/>
</dbReference>
<keyword evidence="2 5" id="KW-0694">RNA-binding</keyword>
<dbReference type="HAMAP" id="MF_01334">
    <property type="entry name" value="Ribosomal_bL25_CTC"/>
    <property type="match status" value="1"/>
</dbReference>
<dbReference type="KEGG" id="pvac:HC248_02726"/>
<dbReference type="NCBIfam" id="TIGR00731">
    <property type="entry name" value="bL25_bact_ctc"/>
    <property type="match status" value="1"/>
</dbReference>
<dbReference type="Proteomes" id="UP000502041">
    <property type="component" value="Chromosome"/>
</dbReference>
<evidence type="ECO:0000256" key="2">
    <source>
        <dbReference type="ARBA" id="ARBA00022884"/>
    </source>
</evidence>
<dbReference type="InterPro" id="IPR020055">
    <property type="entry name" value="Ribosomal_bL25_short"/>
</dbReference>
<dbReference type="InterPro" id="IPR020057">
    <property type="entry name" value="Ribosomal_bL25_b-dom"/>
</dbReference>
<keyword evidence="3 5" id="KW-0689">Ribosomal protein</keyword>
<dbReference type="AlphaFoldDB" id="A0A6H2HBZ7"/>
<dbReference type="SUPFAM" id="SSF50715">
    <property type="entry name" value="Ribosomal protein L25-like"/>
    <property type="match status" value="1"/>
</dbReference>
<dbReference type="InterPro" id="IPR037121">
    <property type="entry name" value="Ribosomal_bL25_C"/>
</dbReference>
<keyword evidence="1 5" id="KW-0699">rRNA-binding</keyword>
<dbReference type="InterPro" id="IPR020930">
    <property type="entry name" value="Ribosomal_uL5_bac-type"/>
</dbReference>
<comment type="similarity">
    <text evidence="5">Belongs to the bacterial ribosomal protein bL25 family. CTC subfamily.</text>
</comment>
<organism evidence="8 9">
    <name type="scientific">Polaromonas vacuolata</name>
    <dbReference type="NCBI Taxonomy" id="37448"/>
    <lineage>
        <taxon>Bacteria</taxon>
        <taxon>Pseudomonadati</taxon>
        <taxon>Pseudomonadota</taxon>
        <taxon>Betaproteobacteria</taxon>
        <taxon>Burkholderiales</taxon>
        <taxon>Comamonadaceae</taxon>
        <taxon>Polaromonas</taxon>
    </lineage>
</organism>
<evidence type="ECO:0000256" key="4">
    <source>
        <dbReference type="ARBA" id="ARBA00023274"/>
    </source>
</evidence>
<reference evidence="8 9" key="1">
    <citation type="submission" date="2020-04" db="EMBL/GenBank/DDBJ databases">
        <title>Complete genome of a Psychrophilic, Marine, Gas Vacuolate Bacterium Polaromonas vacuolata KCTC 22033T.</title>
        <authorList>
            <person name="Hwang K."/>
            <person name="Kim K.M."/>
        </authorList>
    </citation>
    <scope>NUCLEOTIDE SEQUENCE [LARGE SCALE GENOMIC DNA]</scope>
    <source>
        <strain evidence="8 9">KCTC 22033</strain>
    </source>
</reference>
<name>A0A6H2HBZ7_9BURK</name>
<dbReference type="GO" id="GO:0022625">
    <property type="term" value="C:cytosolic large ribosomal subunit"/>
    <property type="evidence" value="ECO:0007669"/>
    <property type="project" value="TreeGrafter"/>
</dbReference>
<dbReference type="RefSeq" id="WP_168922918.1">
    <property type="nucleotide sequence ID" value="NZ_CP051461.1"/>
</dbReference>
<evidence type="ECO:0000313" key="8">
    <source>
        <dbReference type="EMBL" id="QJC57399.1"/>
    </source>
</evidence>
<dbReference type="Gene3D" id="2.40.240.10">
    <property type="entry name" value="Ribosomal Protein L25, Chain P"/>
    <property type="match status" value="1"/>
</dbReference>
<feature type="domain" description="Large ribosomal subunit protein bL25 L25" evidence="6">
    <location>
        <begin position="5"/>
        <end position="90"/>
    </location>
</feature>
<keyword evidence="9" id="KW-1185">Reference proteome</keyword>
<dbReference type="PANTHER" id="PTHR33284">
    <property type="entry name" value="RIBOSOMAL PROTEIN L25/GLN-TRNA SYNTHETASE, ANTI-CODON-BINDING DOMAIN-CONTAINING PROTEIN"/>
    <property type="match status" value="1"/>
</dbReference>
<dbReference type="NCBIfam" id="NF004130">
    <property type="entry name" value="PRK05618.1-5"/>
    <property type="match status" value="1"/>
</dbReference>
<dbReference type="InterPro" id="IPR001021">
    <property type="entry name" value="Ribosomal_bL25_long"/>
</dbReference>
<keyword evidence="4 5" id="KW-0687">Ribonucleoprotein</keyword>
<dbReference type="NCBIfam" id="NF004612">
    <property type="entry name" value="PRK05943.1"/>
    <property type="match status" value="1"/>
</dbReference>
<dbReference type="CDD" id="cd00495">
    <property type="entry name" value="Ribosomal_L25_TL5_CTC"/>
    <property type="match status" value="1"/>
</dbReference>
<evidence type="ECO:0000256" key="1">
    <source>
        <dbReference type="ARBA" id="ARBA00022730"/>
    </source>
</evidence>
<accession>A0A6H2HBZ7</accession>
<dbReference type="HAMAP" id="MF_01336">
    <property type="entry name" value="Ribosomal_bL25"/>
    <property type="match status" value="1"/>
</dbReference>
<gene>
    <name evidence="5 8" type="primary">rplY</name>
    <name evidence="5" type="synonym">ctc</name>
    <name evidence="8" type="ORF">HC248_02726</name>
</gene>
<dbReference type="Pfam" id="PF01386">
    <property type="entry name" value="Ribosomal_L25p"/>
    <property type="match status" value="1"/>
</dbReference>
<dbReference type="InterPro" id="IPR020056">
    <property type="entry name" value="Rbsml_bL25/Gln-tRNA_synth_N"/>
</dbReference>
<dbReference type="PANTHER" id="PTHR33284:SF1">
    <property type="entry name" value="RIBOSOMAL PROTEIN L25_GLN-TRNA SYNTHETASE, ANTI-CODON-BINDING DOMAIN-CONTAINING PROTEIN"/>
    <property type="match status" value="1"/>
</dbReference>
<dbReference type="EMBL" id="CP051461">
    <property type="protein sequence ID" value="QJC57399.1"/>
    <property type="molecule type" value="Genomic_DNA"/>
</dbReference>
<dbReference type="InterPro" id="IPR011035">
    <property type="entry name" value="Ribosomal_bL25/Gln-tRNA_synth"/>
</dbReference>
<dbReference type="GO" id="GO:0008097">
    <property type="term" value="F:5S rRNA binding"/>
    <property type="evidence" value="ECO:0007669"/>
    <property type="project" value="InterPro"/>
</dbReference>